<dbReference type="EMBL" id="UZAI01022348">
    <property type="protein sequence ID" value="VDP57774.1"/>
    <property type="molecule type" value="Genomic_DNA"/>
</dbReference>
<reference evidence="1 2" key="1">
    <citation type="submission" date="2018-11" db="EMBL/GenBank/DDBJ databases">
        <authorList>
            <consortium name="Pathogen Informatics"/>
        </authorList>
    </citation>
    <scope>NUCLEOTIDE SEQUENCE [LARGE SCALE GENOMIC DNA]</scope>
    <source>
        <strain evidence="1 2">Zambia</strain>
    </source>
</reference>
<accession>A0A183NCI8</accession>
<name>A0A183NCI8_9TREM</name>
<gene>
    <name evidence="1" type="ORF">SMRZ_LOCUS26013</name>
</gene>
<organism evidence="1 2">
    <name type="scientific">Schistosoma margrebowiei</name>
    <dbReference type="NCBI Taxonomy" id="48269"/>
    <lineage>
        <taxon>Eukaryota</taxon>
        <taxon>Metazoa</taxon>
        <taxon>Spiralia</taxon>
        <taxon>Lophotrochozoa</taxon>
        <taxon>Platyhelminthes</taxon>
        <taxon>Trematoda</taxon>
        <taxon>Digenea</taxon>
        <taxon>Strigeidida</taxon>
        <taxon>Schistosomatoidea</taxon>
        <taxon>Schistosomatidae</taxon>
        <taxon>Schistosoma</taxon>
    </lineage>
</organism>
<dbReference type="Proteomes" id="UP000277204">
    <property type="component" value="Unassembled WGS sequence"/>
</dbReference>
<protein>
    <submittedName>
        <fullName evidence="1">Uncharacterized protein</fullName>
    </submittedName>
</protein>
<dbReference type="AlphaFoldDB" id="A0A183NCI8"/>
<evidence type="ECO:0000313" key="1">
    <source>
        <dbReference type="EMBL" id="VDP57774.1"/>
    </source>
</evidence>
<evidence type="ECO:0000313" key="2">
    <source>
        <dbReference type="Proteomes" id="UP000277204"/>
    </source>
</evidence>
<proteinExistence type="predicted"/>
<sequence length="39" mass="4841">MYIINVMLLLNRDVIHFQVDYILSQYLQHHEPIERQLED</sequence>
<keyword evidence="2" id="KW-1185">Reference proteome</keyword>